<evidence type="ECO:0000256" key="2">
    <source>
        <dbReference type="ARBA" id="ARBA00022692"/>
    </source>
</evidence>
<keyword evidence="3 6" id="KW-1133">Transmembrane helix</keyword>
<comment type="caution">
    <text evidence="8">The sequence shown here is derived from an EMBL/GenBank/DDBJ whole genome shotgun (WGS) entry which is preliminary data.</text>
</comment>
<protein>
    <submittedName>
        <fullName evidence="8">YIP1 family protein</fullName>
    </submittedName>
</protein>
<feature type="transmembrane region" description="Helical" evidence="6">
    <location>
        <begin position="123"/>
        <end position="145"/>
    </location>
</feature>
<evidence type="ECO:0000259" key="7">
    <source>
        <dbReference type="Pfam" id="PF04893"/>
    </source>
</evidence>
<sequence>MNDKALQVSASGGPEEPQGGKPRWPWLQLWIRPRAMTRYYLNRPYSEERILAFALIAGVISVITRPTQGALTEFSWISWCGLLIGSAVVGAAGGLLGMYLFGYLLTKAGGWLDGYGESKHVRTALLAGSCIPGILTGILWLPKVVLLGKYVFYEQPLQYAASGGLSAFLAVYSAVEWIVSVWALVVLVKALAEAHEFSAWRSLGAFIIALVLFLLILIVPIGILIVIFAGIAGIMG</sequence>
<dbReference type="Pfam" id="PF04893">
    <property type="entry name" value="Yip1"/>
    <property type="match status" value="1"/>
</dbReference>
<dbReference type="InterPro" id="IPR006977">
    <property type="entry name" value="Yip1_dom"/>
</dbReference>
<dbReference type="Proteomes" id="UP001597493">
    <property type="component" value="Unassembled WGS sequence"/>
</dbReference>
<evidence type="ECO:0000313" key="8">
    <source>
        <dbReference type="EMBL" id="MFD2663443.1"/>
    </source>
</evidence>
<reference evidence="9" key="1">
    <citation type="journal article" date="2019" name="Int. J. Syst. Evol. Microbiol.">
        <title>The Global Catalogue of Microorganisms (GCM) 10K type strain sequencing project: providing services to taxonomists for standard genome sequencing and annotation.</title>
        <authorList>
            <consortium name="The Broad Institute Genomics Platform"/>
            <consortium name="The Broad Institute Genome Sequencing Center for Infectious Disease"/>
            <person name="Wu L."/>
            <person name="Ma J."/>
        </authorList>
    </citation>
    <scope>NUCLEOTIDE SEQUENCE [LARGE SCALE GENOMIC DNA]</scope>
    <source>
        <strain evidence="9">TISTR 1827</strain>
    </source>
</reference>
<comment type="subcellular location">
    <subcellularLocation>
        <location evidence="1">Membrane</location>
        <topology evidence="1">Multi-pass membrane protein</topology>
    </subcellularLocation>
</comment>
<name>A0ABW5R6K0_9BACL</name>
<feature type="region of interest" description="Disordered" evidence="5">
    <location>
        <begin position="1"/>
        <end position="21"/>
    </location>
</feature>
<evidence type="ECO:0000256" key="5">
    <source>
        <dbReference type="SAM" id="MobiDB-lite"/>
    </source>
</evidence>
<proteinExistence type="predicted"/>
<feature type="transmembrane region" description="Helical" evidence="6">
    <location>
        <begin position="203"/>
        <end position="235"/>
    </location>
</feature>
<evidence type="ECO:0000256" key="4">
    <source>
        <dbReference type="ARBA" id="ARBA00023136"/>
    </source>
</evidence>
<feature type="transmembrane region" description="Helical" evidence="6">
    <location>
        <begin position="165"/>
        <end position="191"/>
    </location>
</feature>
<accession>A0ABW5R6K0</accession>
<gene>
    <name evidence="8" type="ORF">ACFSW5_24700</name>
</gene>
<evidence type="ECO:0000256" key="3">
    <source>
        <dbReference type="ARBA" id="ARBA00022989"/>
    </source>
</evidence>
<dbReference type="RefSeq" id="WP_379279475.1">
    <property type="nucleotide sequence ID" value="NZ_JBHUGT010000055.1"/>
</dbReference>
<keyword evidence="4 6" id="KW-0472">Membrane</keyword>
<keyword evidence="9" id="KW-1185">Reference proteome</keyword>
<evidence type="ECO:0000256" key="6">
    <source>
        <dbReference type="SAM" id="Phobius"/>
    </source>
</evidence>
<organism evidence="8 9">
    <name type="scientific">Paenibacillus thailandensis</name>
    <dbReference type="NCBI Taxonomy" id="393250"/>
    <lineage>
        <taxon>Bacteria</taxon>
        <taxon>Bacillati</taxon>
        <taxon>Bacillota</taxon>
        <taxon>Bacilli</taxon>
        <taxon>Bacillales</taxon>
        <taxon>Paenibacillaceae</taxon>
        <taxon>Paenibacillus</taxon>
    </lineage>
</organism>
<feature type="domain" description="Yip1" evidence="7">
    <location>
        <begin position="29"/>
        <end position="218"/>
    </location>
</feature>
<evidence type="ECO:0000313" key="9">
    <source>
        <dbReference type="Proteomes" id="UP001597493"/>
    </source>
</evidence>
<evidence type="ECO:0000256" key="1">
    <source>
        <dbReference type="ARBA" id="ARBA00004141"/>
    </source>
</evidence>
<dbReference type="EMBL" id="JBHUMY010000043">
    <property type="protein sequence ID" value="MFD2663443.1"/>
    <property type="molecule type" value="Genomic_DNA"/>
</dbReference>
<feature type="transmembrane region" description="Helical" evidence="6">
    <location>
        <begin position="48"/>
        <end position="64"/>
    </location>
</feature>
<keyword evidence="2 6" id="KW-0812">Transmembrane</keyword>
<feature type="transmembrane region" description="Helical" evidence="6">
    <location>
        <begin position="76"/>
        <end position="102"/>
    </location>
</feature>